<dbReference type="Proteomes" id="UP001152888">
    <property type="component" value="Unassembled WGS sequence"/>
</dbReference>
<dbReference type="AlphaFoldDB" id="A0A9P0KPM5"/>
<dbReference type="PANTHER" id="PTHR10773">
    <property type="entry name" value="DNA-DIRECTED RNA POLYMERASES I, II, AND III SUBUNIT RPABC2"/>
    <property type="match status" value="1"/>
</dbReference>
<comment type="caution">
    <text evidence="2">The sequence shown here is derived from an EMBL/GenBank/DDBJ whole genome shotgun (WGS) entry which is preliminary data.</text>
</comment>
<accession>A0A9P0KPM5</accession>
<organism evidence="2 3">
    <name type="scientific">Acanthoscelides obtectus</name>
    <name type="common">Bean weevil</name>
    <name type="synonym">Bruchus obtectus</name>
    <dbReference type="NCBI Taxonomy" id="200917"/>
    <lineage>
        <taxon>Eukaryota</taxon>
        <taxon>Metazoa</taxon>
        <taxon>Ecdysozoa</taxon>
        <taxon>Arthropoda</taxon>
        <taxon>Hexapoda</taxon>
        <taxon>Insecta</taxon>
        <taxon>Pterygota</taxon>
        <taxon>Neoptera</taxon>
        <taxon>Endopterygota</taxon>
        <taxon>Coleoptera</taxon>
        <taxon>Polyphaga</taxon>
        <taxon>Cucujiformia</taxon>
        <taxon>Chrysomeloidea</taxon>
        <taxon>Chrysomelidae</taxon>
        <taxon>Bruchinae</taxon>
        <taxon>Bruchini</taxon>
        <taxon>Acanthoscelides</taxon>
    </lineage>
</organism>
<dbReference type="PANTHER" id="PTHR10773:SF19">
    <property type="match status" value="1"/>
</dbReference>
<keyword evidence="3" id="KW-1185">Reference proteome</keyword>
<protein>
    <submittedName>
        <fullName evidence="2">Uncharacterized protein</fullName>
    </submittedName>
</protein>
<sequence>MVSIGAYPVPYGYVWVVLYLKREATKKKTKRAESARRVTNQYFVKVNGVDIQICKTEFLSVHGLQNSSKRLKLIAQQIVEGRTTPKRDGRGKHQNRPNKISAERVQSVHDHIKAIPKYVSHYSRKVNPNRVFLNHDLNISTLYKDYYVEWCKERGIAPVKEDRYRRIFCSDYNIGFKLPKSDTCHTCDFLNNQMEANKENLEEFNEFKTQLQLHQTRALAMQDSLKKEVSDNAKNSTCIISFDLQQTLPTPSLTVGPAFYLRKAWTYNLGIHDCVTGKGSMFLWAETTAKRGSEEIASILLKYLQGISSTKEHLVVFTDNCGGQNKNWVNVGKRGSRLGSQRTLTDLRRKYNGPLALNDKKIKDLKKLLKYIPPISQQFFVDIVGNTIEAEPGSEQPKEGEEEAEDIDGDDEEVNLD</sequence>
<evidence type="ECO:0000313" key="2">
    <source>
        <dbReference type="EMBL" id="CAH1975774.1"/>
    </source>
</evidence>
<dbReference type="OrthoDB" id="6764963at2759"/>
<evidence type="ECO:0000256" key="1">
    <source>
        <dbReference type="SAM" id="MobiDB-lite"/>
    </source>
</evidence>
<feature type="region of interest" description="Disordered" evidence="1">
    <location>
        <begin position="390"/>
        <end position="417"/>
    </location>
</feature>
<name>A0A9P0KPM5_ACAOB</name>
<feature type="compositionally biased region" description="Acidic residues" evidence="1">
    <location>
        <begin position="400"/>
        <end position="417"/>
    </location>
</feature>
<proteinExistence type="predicted"/>
<dbReference type="EMBL" id="CAKOFQ010006839">
    <property type="protein sequence ID" value="CAH1975774.1"/>
    <property type="molecule type" value="Genomic_DNA"/>
</dbReference>
<evidence type="ECO:0000313" key="3">
    <source>
        <dbReference type="Proteomes" id="UP001152888"/>
    </source>
</evidence>
<gene>
    <name evidence="2" type="ORF">ACAOBT_LOCUS11778</name>
</gene>
<reference evidence="2" key="1">
    <citation type="submission" date="2022-03" db="EMBL/GenBank/DDBJ databases">
        <authorList>
            <person name="Sayadi A."/>
        </authorList>
    </citation>
    <scope>NUCLEOTIDE SEQUENCE</scope>
</reference>